<dbReference type="RefSeq" id="WP_250582803.1">
    <property type="nucleotide sequence ID" value="NZ_JAKRVX010000001.1"/>
</dbReference>
<keyword evidence="8" id="KW-1185">Reference proteome</keyword>
<dbReference type="Pfam" id="PF00902">
    <property type="entry name" value="TatC"/>
    <property type="match status" value="2"/>
</dbReference>
<keyword evidence="5" id="KW-0653">Protein transport</keyword>
<feature type="transmembrane region" description="Helical" evidence="5">
    <location>
        <begin position="237"/>
        <end position="254"/>
    </location>
</feature>
<evidence type="ECO:0000256" key="5">
    <source>
        <dbReference type="HAMAP-Rule" id="MF_00902"/>
    </source>
</evidence>
<dbReference type="HAMAP" id="MF_00902">
    <property type="entry name" value="TatC"/>
    <property type="match status" value="1"/>
</dbReference>
<dbReference type="GO" id="GO:0043953">
    <property type="term" value="P:protein transport by the Tat complex"/>
    <property type="evidence" value="ECO:0007669"/>
    <property type="project" value="UniProtKB-UniRule"/>
</dbReference>
<evidence type="ECO:0000256" key="4">
    <source>
        <dbReference type="ARBA" id="ARBA00023136"/>
    </source>
</evidence>
<comment type="subcellular location">
    <subcellularLocation>
        <location evidence="5">Cell membrane</location>
        <topology evidence="5">Multi-pass membrane protein</topology>
    </subcellularLocation>
    <subcellularLocation>
        <location evidence="1">Membrane</location>
        <topology evidence="1">Multi-pass membrane protein</topology>
    </subcellularLocation>
</comment>
<feature type="transmembrane region" description="Helical" evidence="5">
    <location>
        <begin position="84"/>
        <end position="106"/>
    </location>
</feature>
<keyword evidence="5" id="KW-0811">Translocation</keyword>
<organism evidence="7 8">
    <name type="scientific">Natronocalculus amylovorans</name>
    <dbReference type="NCBI Taxonomy" id="2917812"/>
    <lineage>
        <taxon>Archaea</taxon>
        <taxon>Methanobacteriati</taxon>
        <taxon>Methanobacteriota</taxon>
        <taxon>Stenosarchaea group</taxon>
        <taxon>Halobacteria</taxon>
        <taxon>Halobacteriales</taxon>
        <taxon>Haloferacaceae</taxon>
        <taxon>Natronocalculus</taxon>
    </lineage>
</organism>
<feature type="transmembrane region" description="Helical" evidence="5">
    <location>
        <begin position="330"/>
        <end position="351"/>
    </location>
</feature>
<feature type="transmembrane region" description="Helical" evidence="5">
    <location>
        <begin position="34"/>
        <end position="53"/>
    </location>
</feature>
<dbReference type="InterPro" id="IPR002033">
    <property type="entry name" value="TatC"/>
</dbReference>
<feature type="transmembrane region" description="Helical" evidence="5">
    <location>
        <begin position="127"/>
        <end position="158"/>
    </location>
</feature>
<feature type="transmembrane region" description="Helical" evidence="5">
    <location>
        <begin position="570"/>
        <end position="595"/>
    </location>
</feature>
<keyword evidence="2 5" id="KW-0812">Transmembrane</keyword>
<dbReference type="EMBL" id="JAKRVX010000001">
    <property type="protein sequence ID" value="MCL9815881.1"/>
    <property type="molecule type" value="Genomic_DNA"/>
</dbReference>
<keyword evidence="3 5" id="KW-1133">Transmembrane helix</keyword>
<feature type="transmembrane region" description="Helical" evidence="5">
    <location>
        <begin position="697"/>
        <end position="714"/>
    </location>
</feature>
<gene>
    <name evidence="5" type="primary">tatC</name>
    <name evidence="7" type="ORF">AArcSt2_02890</name>
</gene>
<dbReference type="AlphaFoldDB" id="A0AAE3FVA9"/>
<feature type="transmembrane region" description="Helical" evidence="5">
    <location>
        <begin position="275"/>
        <end position="294"/>
    </location>
</feature>
<comment type="caution">
    <text evidence="7">The sequence shown here is derived from an EMBL/GenBank/DDBJ whole genome shotgun (WGS) entry which is preliminary data.</text>
</comment>
<dbReference type="GO" id="GO:0009977">
    <property type="term" value="F:proton motive force dependent protein transmembrane transporter activity"/>
    <property type="evidence" value="ECO:0007669"/>
    <property type="project" value="TreeGrafter"/>
</dbReference>
<feature type="transmembrane region" description="Helical" evidence="5">
    <location>
        <begin position="611"/>
        <end position="633"/>
    </location>
</feature>
<feature type="transmembrane region" description="Helical" evidence="5">
    <location>
        <begin position="178"/>
        <end position="202"/>
    </location>
</feature>
<comment type="caution">
    <text evidence="5">Lacks conserved residue(s) required for the propagation of feature annotation.</text>
</comment>
<feature type="transmembrane region" description="Helical" evidence="5">
    <location>
        <begin position="214"/>
        <end position="231"/>
    </location>
</feature>
<sequence>MSSALGEDTQQTLLEGRDTLYAILRSAQKDLQKVFVAFLIGFLVTFWTLRTYIWDWLKAITESRMRAEVGQSFEIIATTPFDVILLQAKIGLVVGIFVALPVLLYFSRDALRERGYWPQAPIPRWKLFSIGGFAILLFLGGAAYGFNVFFPFMFGFLAEFGFDAGFEPTYSIVMWTEFIVLLTVSFGLAAQMPLFITALSYAEIVPYETFRDKWRHAVLGIFIFGAFFSPPDPFTQIMWAVPLIVLYGLSLYLAKIVVTAKRGSERIDVKAAIRAHWNVLIGLFATGMAVVYGYHEYGGRTATNDLLARVGSDYRILPPDAGFASAEISLLIYGALLGLIFALFGVAYYVYVALDAATRSPESNLGDPTALDLTTLDAAGIQAAPPEAFASLSENEAMGYASQALENDDTEKAQAIIDRFDETEDLREDSSDENADGEGGTAEETSGESESISDRTSRASDTFLGEFTDGETDSDDIGGYYKDIVFIFDSLRSRSFRIVGTFLLAMGGIFAWLYVGGLRDVREDFFSRMPAEVVSGGDGTHPGFEQGTAVLLEGSPGDAVSVITLHPVEALIFMVKFSVLVAIFVTLPVIAYYAWPSLRELGFVRGHQRSVYIWTGALTAGMVGGFALGYSIIAPVTISFLAADALAANMIISYRINDFMWLIIFTTLGIGFLADIPIMMVLLNSAGVPYRSMRKRWREVFITMLTFAAVFTPADIMTMFLVTIPLLFAYAVGLGVLFFITFGGRRDLAPPAEILA</sequence>
<evidence type="ECO:0000256" key="6">
    <source>
        <dbReference type="SAM" id="MobiDB-lite"/>
    </source>
</evidence>
<comment type="function">
    <text evidence="5">Part of the twin-arginine translocation (Tat) system that transports large folded proteins containing a characteristic twin-arginine motif in their signal peptide across membranes.</text>
</comment>
<keyword evidence="5" id="KW-1003">Cell membrane</keyword>
<keyword evidence="4 5" id="KW-0472">Membrane</keyword>
<feature type="transmembrane region" description="Helical" evidence="5">
    <location>
        <begin position="659"/>
        <end position="685"/>
    </location>
</feature>
<reference evidence="7" key="1">
    <citation type="journal article" date="2022" name="Syst. Appl. Microbiol.">
        <title>Natronocalculus amylovorans gen. nov., sp. nov., and Natranaeroarchaeum aerophilus sp. nov., dominant culturable amylolytic natronoarchaea from hypersaline soda lakes in southwestern Siberia.</title>
        <authorList>
            <person name="Sorokin D.Y."/>
            <person name="Elcheninov A.G."/>
            <person name="Khizhniak T.V."/>
            <person name="Koenen M."/>
            <person name="Bale N.J."/>
            <person name="Damste J.S.S."/>
            <person name="Kublanov I.V."/>
        </authorList>
    </citation>
    <scope>NUCLEOTIDE SEQUENCE</scope>
    <source>
        <strain evidence="7">AArc-St2</strain>
    </source>
</reference>
<keyword evidence="5" id="KW-0813">Transport</keyword>
<evidence type="ECO:0000313" key="7">
    <source>
        <dbReference type="EMBL" id="MCL9815881.1"/>
    </source>
</evidence>
<dbReference type="PANTHER" id="PTHR30371:SF0">
    <property type="entry name" value="SEC-INDEPENDENT PROTEIN TRANSLOCASE PROTEIN TATC, CHLOROPLASTIC-RELATED"/>
    <property type="match status" value="1"/>
</dbReference>
<reference evidence="7" key="2">
    <citation type="submission" date="2022-02" db="EMBL/GenBank/DDBJ databases">
        <authorList>
            <person name="Elcheninov A.G."/>
            <person name="Sorokin D.Y."/>
            <person name="Kublanov I.V."/>
        </authorList>
    </citation>
    <scope>NUCLEOTIDE SEQUENCE</scope>
    <source>
        <strain evidence="7">AArc-St2</strain>
    </source>
</reference>
<feature type="transmembrane region" description="Helical" evidence="5">
    <location>
        <begin position="720"/>
        <end position="740"/>
    </location>
</feature>
<dbReference type="PRINTS" id="PR01840">
    <property type="entry name" value="TATCFAMILY"/>
</dbReference>
<name>A0AAE3FVA9_9EURY</name>
<comment type="subunit">
    <text evidence="5">Forms a complex with TatA.</text>
</comment>
<dbReference type="GO" id="GO:0065002">
    <property type="term" value="P:intracellular protein transmembrane transport"/>
    <property type="evidence" value="ECO:0007669"/>
    <property type="project" value="TreeGrafter"/>
</dbReference>
<evidence type="ECO:0000256" key="2">
    <source>
        <dbReference type="ARBA" id="ARBA00022692"/>
    </source>
</evidence>
<dbReference type="GO" id="GO:0033281">
    <property type="term" value="C:TAT protein transport complex"/>
    <property type="evidence" value="ECO:0007669"/>
    <property type="project" value="UniProtKB-UniRule"/>
</dbReference>
<feature type="region of interest" description="Disordered" evidence="6">
    <location>
        <begin position="421"/>
        <end position="470"/>
    </location>
</feature>
<evidence type="ECO:0000256" key="3">
    <source>
        <dbReference type="ARBA" id="ARBA00022989"/>
    </source>
</evidence>
<accession>A0AAE3FVA9</accession>
<feature type="compositionally biased region" description="Acidic residues" evidence="6">
    <location>
        <begin position="421"/>
        <end position="436"/>
    </location>
</feature>
<evidence type="ECO:0000313" key="8">
    <source>
        <dbReference type="Proteomes" id="UP001203207"/>
    </source>
</evidence>
<protein>
    <recommendedName>
        <fullName evidence="5">Sec-independent protein translocase protein TatC</fullName>
    </recommendedName>
</protein>
<proteinExistence type="inferred from homology"/>
<dbReference type="Proteomes" id="UP001203207">
    <property type="component" value="Unassembled WGS sequence"/>
</dbReference>
<feature type="transmembrane region" description="Helical" evidence="5">
    <location>
        <begin position="496"/>
        <end position="515"/>
    </location>
</feature>
<dbReference type="PANTHER" id="PTHR30371">
    <property type="entry name" value="SEC-INDEPENDENT PROTEIN TRANSLOCASE PROTEIN TATC"/>
    <property type="match status" value="1"/>
</dbReference>
<comment type="similarity">
    <text evidence="5">Belongs to the TatC family.</text>
</comment>
<evidence type="ECO:0000256" key="1">
    <source>
        <dbReference type="ARBA" id="ARBA00004141"/>
    </source>
</evidence>